<evidence type="ECO:0000256" key="3">
    <source>
        <dbReference type="ARBA" id="ARBA00022475"/>
    </source>
</evidence>
<comment type="similarity">
    <text evidence="7">Belongs to the binding-protein-dependent transport system permease family.</text>
</comment>
<feature type="transmembrane region" description="Helical" evidence="7">
    <location>
        <begin position="176"/>
        <end position="196"/>
    </location>
</feature>
<evidence type="ECO:0000256" key="5">
    <source>
        <dbReference type="ARBA" id="ARBA00022989"/>
    </source>
</evidence>
<dbReference type="PROSITE" id="PS50928">
    <property type="entry name" value="ABC_TM1"/>
    <property type="match status" value="1"/>
</dbReference>
<evidence type="ECO:0000313" key="9">
    <source>
        <dbReference type="EMBL" id="GGH78228.1"/>
    </source>
</evidence>
<dbReference type="InterPro" id="IPR035906">
    <property type="entry name" value="MetI-like_sf"/>
</dbReference>
<keyword evidence="6 7" id="KW-0472">Membrane</keyword>
<reference evidence="10" key="1">
    <citation type="journal article" date="2019" name="Int. J. Syst. Evol. Microbiol.">
        <title>The Global Catalogue of Microorganisms (GCM) 10K type strain sequencing project: providing services to taxonomists for standard genome sequencing and annotation.</title>
        <authorList>
            <consortium name="The Broad Institute Genomics Platform"/>
            <consortium name="The Broad Institute Genome Sequencing Center for Infectious Disease"/>
            <person name="Wu L."/>
            <person name="Ma J."/>
        </authorList>
    </citation>
    <scope>NUCLEOTIDE SEQUENCE [LARGE SCALE GENOMIC DNA]</scope>
    <source>
        <strain evidence="10">CCM 8702</strain>
    </source>
</reference>
<dbReference type="Gene3D" id="1.10.3720.10">
    <property type="entry name" value="MetI-like"/>
    <property type="match status" value="1"/>
</dbReference>
<evidence type="ECO:0000313" key="10">
    <source>
        <dbReference type="Proteomes" id="UP000605427"/>
    </source>
</evidence>
<feature type="transmembrane region" description="Helical" evidence="7">
    <location>
        <begin position="281"/>
        <end position="306"/>
    </location>
</feature>
<keyword evidence="5 7" id="KW-1133">Transmembrane helix</keyword>
<keyword evidence="4 7" id="KW-0812">Transmembrane</keyword>
<dbReference type="PANTHER" id="PTHR43227:SF11">
    <property type="entry name" value="BLL4140 PROTEIN"/>
    <property type="match status" value="1"/>
</dbReference>
<dbReference type="PANTHER" id="PTHR43227">
    <property type="entry name" value="BLL4140 PROTEIN"/>
    <property type="match status" value="1"/>
</dbReference>
<dbReference type="InterPro" id="IPR050809">
    <property type="entry name" value="UgpAE/MalFG_permease"/>
</dbReference>
<evidence type="ECO:0000256" key="6">
    <source>
        <dbReference type="ARBA" id="ARBA00023136"/>
    </source>
</evidence>
<protein>
    <submittedName>
        <fullName evidence="9">Sugar ABC transporter permease</fullName>
    </submittedName>
</protein>
<evidence type="ECO:0000256" key="7">
    <source>
        <dbReference type="RuleBase" id="RU363032"/>
    </source>
</evidence>
<evidence type="ECO:0000256" key="2">
    <source>
        <dbReference type="ARBA" id="ARBA00022448"/>
    </source>
</evidence>
<evidence type="ECO:0000256" key="4">
    <source>
        <dbReference type="ARBA" id="ARBA00022692"/>
    </source>
</evidence>
<organism evidence="9 10">
    <name type="scientific">Saccharibacillus endophyticus</name>
    <dbReference type="NCBI Taxonomy" id="2060666"/>
    <lineage>
        <taxon>Bacteria</taxon>
        <taxon>Bacillati</taxon>
        <taxon>Bacillota</taxon>
        <taxon>Bacilli</taxon>
        <taxon>Bacillales</taxon>
        <taxon>Paenibacillaceae</taxon>
        <taxon>Saccharibacillus</taxon>
    </lineage>
</organism>
<feature type="transmembrane region" description="Helical" evidence="7">
    <location>
        <begin position="124"/>
        <end position="144"/>
    </location>
</feature>
<accession>A0ABQ1ZSF3</accession>
<gene>
    <name evidence="9" type="ORF">GCM10007362_23210</name>
</gene>
<evidence type="ECO:0000259" key="8">
    <source>
        <dbReference type="PROSITE" id="PS50928"/>
    </source>
</evidence>
<comment type="caution">
    <text evidence="9">The sequence shown here is derived from an EMBL/GenBank/DDBJ whole genome shotgun (WGS) entry which is preliminary data.</text>
</comment>
<evidence type="ECO:0000256" key="1">
    <source>
        <dbReference type="ARBA" id="ARBA00004651"/>
    </source>
</evidence>
<feature type="domain" description="ABC transmembrane type-1" evidence="8">
    <location>
        <begin position="84"/>
        <end position="302"/>
    </location>
</feature>
<sequence length="315" mass="35236">MRSQPLPSGRAKNGSKKSIRSGWQLYLFLLPAVVYIVIFAYVPMAGVQIAFKEYDFTKGIWGSEWVGLDNFSRFFESYQFWTIIRNTLLLSLYSLVISFPLPILFALVLNSFIGQKFKKIVQSVSYMPHFISTVVIVGMLVQIFNPRTGAFGSLYTFFTGNVMPDAFANPDLFPHLYVWSGIWQGIGWSSIIYIAALSSVDEHLHEAAQIDGASRLQRVRHIDFPSILPTATIMLILAVGNLMDIGFEKVFLMQNDLNLSSSEVISTYVYKVGLTIGAGDFSFATAIGLFNSVINFVLLIIVNFAAKRMGNASLW</sequence>
<dbReference type="SUPFAM" id="SSF161098">
    <property type="entry name" value="MetI-like"/>
    <property type="match status" value="1"/>
</dbReference>
<name>A0ABQ1ZSF3_9BACL</name>
<feature type="transmembrane region" description="Helical" evidence="7">
    <location>
        <begin position="224"/>
        <end position="243"/>
    </location>
</feature>
<keyword evidence="3" id="KW-1003">Cell membrane</keyword>
<keyword evidence="10" id="KW-1185">Reference proteome</keyword>
<feature type="transmembrane region" description="Helical" evidence="7">
    <location>
        <begin position="21"/>
        <end position="42"/>
    </location>
</feature>
<dbReference type="Proteomes" id="UP000605427">
    <property type="component" value="Unassembled WGS sequence"/>
</dbReference>
<dbReference type="Pfam" id="PF00528">
    <property type="entry name" value="BPD_transp_1"/>
    <property type="match status" value="1"/>
</dbReference>
<dbReference type="InterPro" id="IPR000515">
    <property type="entry name" value="MetI-like"/>
</dbReference>
<feature type="transmembrane region" description="Helical" evidence="7">
    <location>
        <begin position="90"/>
        <end position="112"/>
    </location>
</feature>
<proteinExistence type="inferred from homology"/>
<dbReference type="CDD" id="cd06261">
    <property type="entry name" value="TM_PBP2"/>
    <property type="match status" value="1"/>
</dbReference>
<dbReference type="RefSeq" id="WP_172247338.1">
    <property type="nucleotide sequence ID" value="NZ_BMDD01000002.1"/>
</dbReference>
<keyword evidence="2 7" id="KW-0813">Transport</keyword>
<comment type="subcellular location">
    <subcellularLocation>
        <location evidence="1 7">Cell membrane</location>
        <topology evidence="1 7">Multi-pass membrane protein</topology>
    </subcellularLocation>
</comment>
<dbReference type="EMBL" id="BMDD01000002">
    <property type="protein sequence ID" value="GGH78228.1"/>
    <property type="molecule type" value="Genomic_DNA"/>
</dbReference>